<dbReference type="InterPro" id="IPR013088">
    <property type="entry name" value="Znf_NHR/GATA"/>
</dbReference>
<keyword evidence="5" id="KW-0862">Zinc</keyword>
<evidence type="ECO:0000256" key="1">
    <source>
        <dbReference type="ARBA" id="ARBA00004123"/>
    </source>
</evidence>
<accession>A0A3S3SHN7</accession>
<feature type="compositionally biased region" description="Polar residues" evidence="12">
    <location>
        <begin position="20"/>
        <end position="31"/>
    </location>
</feature>
<feature type="region of interest" description="Disordered" evidence="12">
    <location>
        <begin position="198"/>
        <end position="233"/>
    </location>
</feature>
<evidence type="ECO:0000256" key="12">
    <source>
        <dbReference type="SAM" id="MobiDB-lite"/>
    </source>
</evidence>
<sequence length="578" mass="61319">MDHLTQTAGVRIKEEENDASDQQKCIDASSSELKESIDLKREKNCDSPESGGKDQQSQQQQSDSDGRHHGHHTIDGHTHVITDAQHVHELEANASVSAHHYGYAASSNNSSSLGAYVSQGNYHHSSNGSGGNSGGSGGGSGGQRAANSDYHHPSNTFSQKTTHHTYETIYANSGHHATPGLMVTHHPQSVVQYAPQAHHANTSHAYLSSHGSGSSHHHQGTQSPGPSPQLWTTAEGLTNSMSYALPGPISPTSLQHIANIADNPNNNGGHVELASVTRANGFASNPYASTTNAHFLRNDWPATYTDSTTGAVTEFIQGEPRECVNCGAISTPLWRRDGTGHYLCNACGLYSKMNGMNRPPIKPHKKIPNNRRAGLSCSNCHTTTTTLWRRNNQGEPVCNACGLYFKLHGVNRPLAMKKEGIQTRKRKPKNTAQQPQESGQSAAAKGGVLFTNTQLAIGRGDHETNTGSSPSRISSPITPSSATLTRNMHSLLTLDQPFAYGAAASFVAAQAGNHGATLGQHTGAIHSSVIHENTVAKILSAAGQTHSSGAGNSGNNDALHLGRDHHAEPNDHHSSTTG</sequence>
<dbReference type="PROSITE" id="PS00344">
    <property type="entry name" value="GATA_ZN_FINGER_1"/>
    <property type="match status" value="2"/>
</dbReference>
<evidence type="ECO:0000256" key="11">
    <source>
        <dbReference type="PROSITE-ProRule" id="PRU00094"/>
    </source>
</evidence>
<dbReference type="GO" id="GO:0000978">
    <property type="term" value="F:RNA polymerase II cis-regulatory region sequence-specific DNA binding"/>
    <property type="evidence" value="ECO:0007669"/>
    <property type="project" value="TreeGrafter"/>
</dbReference>
<feature type="domain" description="GATA-type" evidence="13">
    <location>
        <begin position="371"/>
        <end position="424"/>
    </location>
</feature>
<feature type="compositionally biased region" description="Basic and acidic residues" evidence="12">
    <location>
        <begin position="560"/>
        <end position="578"/>
    </location>
</feature>
<protein>
    <submittedName>
        <fullName evidence="15">Transcription factor GATA-5-like protein</fullName>
    </submittedName>
</protein>
<dbReference type="Gene3D" id="3.30.50.10">
    <property type="entry name" value="Erythroid Transcription Factor GATA-1, subunit A"/>
    <property type="match status" value="2"/>
</dbReference>
<evidence type="ECO:0000259" key="13">
    <source>
        <dbReference type="PROSITE" id="PS50114"/>
    </source>
</evidence>
<dbReference type="GO" id="GO:0045944">
    <property type="term" value="P:positive regulation of transcription by RNA polymerase II"/>
    <property type="evidence" value="ECO:0007669"/>
    <property type="project" value="TreeGrafter"/>
</dbReference>
<feature type="compositionally biased region" description="Basic and acidic residues" evidence="12">
    <location>
        <begin position="64"/>
        <end position="74"/>
    </location>
</feature>
<proteinExistence type="predicted"/>
<reference evidence="15 18" key="1">
    <citation type="journal article" date="2018" name="Gigascience">
        <title>Genomes of trombidid mites reveal novel predicted allergens and laterally-transferred genes associated with secondary metabolism.</title>
        <authorList>
            <person name="Dong X."/>
            <person name="Chaisiri K."/>
            <person name="Xia D."/>
            <person name="Armstrong S.D."/>
            <person name="Fang Y."/>
            <person name="Donnelly M.J."/>
            <person name="Kadowaki T."/>
            <person name="McGarry J.W."/>
            <person name="Darby A.C."/>
            <person name="Makepeace B.L."/>
        </authorList>
    </citation>
    <scope>NUCLEOTIDE SEQUENCE [LARGE SCALE GENOMIC DNA]</scope>
    <source>
        <strain evidence="15">UoL-WK</strain>
    </source>
</reference>
<evidence type="ECO:0000256" key="5">
    <source>
        <dbReference type="ARBA" id="ARBA00022833"/>
    </source>
</evidence>
<dbReference type="CDD" id="cd00202">
    <property type="entry name" value="ZnF_GATA"/>
    <property type="match status" value="2"/>
</dbReference>
<dbReference type="PRINTS" id="PR00619">
    <property type="entry name" value="GATAZNFINGER"/>
</dbReference>
<keyword evidence="18" id="KW-1185">Reference proteome</keyword>
<keyword evidence="7" id="KW-0238">DNA-binding</keyword>
<feature type="region of interest" description="Disordered" evidence="12">
    <location>
        <begin position="543"/>
        <end position="578"/>
    </location>
</feature>
<keyword evidence="2" id="KW-0479">Metal-binding</keyword>
<feature type="compositionally biased region" description="Polar residues" evidence="12">
    <location>
        <begin position="543"/>
        <end position="556"/>
    </location>
</feature>
<dbReference type="AlphaFoldDB" id="A0A3S3SHN7"/>
<dbReference type="STRING" id="1965070.A0A3S3SHN7"/>
<dbReference type="FunFam" id="3.30.50.10:FF:000001">
    <property type="entry name" value="GATA transcription factor (GATAd)"/>
    <property type="match status" value="1"/>
</dbReference>
<evidence type="ECO:0000256" key="10">
    <source>
        <dbReference type="ARBA" id="ARBA00023242"/>
    </source>
</evidence>
<evidence type="ECO:0000256" key="3">
    <source>
        <dbReference type="ARBA" id="ARBA00022737"/>
    </source>
</evidence>
<dbReference type="Pfam" id="PF00320">
    <property type="entry name" value="GATA"/>
    <property type="match status" value="2"/>
</dbReference>
<comment type="subcellular location">
    <subcellularLocation>
        <location evidence="1">Nucleus</location>
    </subcellularLocation>
</comment>
<dbReference type="EMBL" id="NCKU01000593">
    <property type="protein sequence ID" value="RWS14909.1"/>
    <property type="molecule type" value="Genomic_DNA"/>
</dbReference>
<keyword evidence="6" id="KW-0805">Transcription regulation</keyword>
<dbReference type="GO" id="GO:0005634">
    <property type="term" value="C:nucleus"/>
    <property type="evidence" value="ECO:0007669"/>
    <property type="project" value="UniProtKB-SubCell"/>
</dbReference>
<evidence type="ECO:0000256" key="2">
    <source>
        <dbReference type="ARBA" id="ARBA00022723"/>
    </source>
</evidence>
<keyword evidence="4 11" id="KW-0863">Zinc-finger</keyword>
<feature type="region of interest" description="Disordered" evidence="12">
    <location>
        <begin position="124"/>
        <end position="159"/>
    </location>
</feature>
<gene>
    <name evidence="14" type="ORF">B4U79_06793</name>
    <name evidence="16" type="ORF">B4U79_11532</name>
    <name evidence="15" type="ORF">B4U79_11958</name>
    <name evidence="17" type="ORF">B4U79_15757</name>
</gene>
<evidence type="ECO:0000313" key="16">
    <source>
        <dbReference type="EMBL" id="RWS15442.1"/>
    </source>
</evidence>
<dbReference type="OrthoDB" id="6489427at2759"/>
<feature type="region of interest" description="Disordered" evidence="12">
    <location>
        <begin position="418"/>
        <end position="481"/>
    </location>
</feature>
<dbReference type="InterPro" id="IPR039355">
    <property type="entry name" value="Transcription_factor_GATA"/>
</dbReference>
<evidence type="ECO:0000313" key="15">
    <source>
        <dbReference type="EMBL" id="RWS15433.1"/>
    </source>
</evidence>
<keyword evidence="8" id="KW-0010">Activator</keyword>
<dbReference type="GO" id="GO:0000981">
    <property type="term" value="F:DNA-binding transcription factor activity, RNA polymerase II-specific"/>
    <property type="evidence" value="ECO:0007669"/>
    <property type="project" value="TreeGrafter"/>
</dbReference>
<dbReference type="PANTHER" id="PTHR10071:SF337">
    <property type="entry name" value="GATA-BINDING FACTOR A"/>
    <property type="match status" value="1"/>
</dbReference>
<keyword evidence="9" id="KW-0804">Transcription</keyword>
<dbReference type="SMART" id="SM00401">
    <property type="entry name" value="ZnF_GATA"/>
    <property type="match status" value="2"/>
</dbReference>
<feature type="compositionally biased region" description="Basic and acidic residues" evidence="12">
    <location>
        <begin position="32"/>
        <end position="46"/>
    </location>
</feature>
<dbReference type="EMBL" id="NCKU01000457">
    <property type="protein sequence ID" value="RWS15442.1"/>
    <property type="molecule type" value="Genomic_DNA"/>
</dbReference>
<feature type="compositionally biased region" description="Polar residues" evidence="12">
    <location>
        <begin position="430"/>
        <end position="441"/>
    </location>
</feature>
<dbReference type="GO" id="GO:0000122">
    <property type="term" value="P:negative regulation of transcription by RNA polymerase II"/>
    <property type="evidence" value="ECO:0007669"/>
    <property type="project" value="TreeGrafter"/>
</dbReference>
<feature type="domain" description="GATA-type" evidence="13">
    <location>
        <begin position="317"/>
        <end position="371"/>
    </location>
</feature>
<organism evidence="15 18">
    <name type="scientific">Dinothrombium tinctorium</name>
    <dbReference type="NCBI Taxonomy" id="1965070"/>
    <lineage>
        <taxon>Eukaryota</taxon>
        <taxon>Metazoa</taxon>
        <taxon>Ecdysozoa</taxon>
        <taxon>Arthropoda</taxon>
        <taxon>Chelicerata</taxon>
        <taxon>Arachnida</taxon>
        <taxon>Acari</taxon>
        <taxon>Acariformes</taxon>
        <taxon>Trombidiformes</taxon>
        <taxon>Prostigmata</taxon>
        <taxon>Anystina</taxon>
        <taxon>Parasitengona</taxon>
        <taxon>Trombidioidea</taxon>
        <taxon>Trombidiidae</taxon>
        <taxon>Dinothrombium</taxon>
    </lineage>
</organism>
<keyword evidence="3" id="KW-0677">Repeat</keyword>
<dbReference type="PANTHER" id="PTHR10071">
    <property type="entry name" value="TRANSCRIPTION FACTOR GATA FAMILY MEMBER"/>
    <property type="match status" value="1"/>
</dbReference>
<feature type="compositionally biased region" description="Low complexity" evidence="12">
    <location>
        <begin position="54"/>
        <end position="63"/>
    </location>
</feature>
<evidence type="ECO:0000256" key="9">
    <source>
        <dbReference type="ARBA" id="ARBA00023163"/>
    </source>
</evidence>
<evidence type="ECO:0000313" key="14">
    <source>
        <dbReference type="EMBL" id="RWS14909.1"/>
    </source>
</evidence>
<feature type="compositionally biased region" description="Gly residues" evidence="12">
    <location>
        <begin position="128"/>
        <end position="142"/>
    </location>
</feature>
<evidence type="ECO:0000256" key="7">
    <source>
        <dbReference type="ARBA" id="ARBA00023125"/>
    </source>
</evidence>
<dbReference type="Proteomes" id="UP000285301">
    <property type="component" value="Unassembled WGS sequence"/>
</dbReference>
<dbReference type="EMBL" id="NCKU01000082">
    <property type="protein sequence ID" value="RWS17403.1"/>
    <property type="molecule type" value="Genomic_DNA"/>
</dbReference>
<keyword evidence="10" id="KW-0539">Nucleus</keyword>
<evidence type="ECO:0000313" key="18">
    <source>
        <dbReference type="Proteomes" id="UP000285301"/>
    </source>
</evidence>
<dbReference type="FunFam" id="3.30.50.10:FF:000032">
    <property type="entry name" value="Transcription factor GATA-3"/>
    <property type="match status" value="1"/>
</dbReference>
<evidence type="ECO:0000256" key="6">
    <source>
        <dbReference type="ARBA" id="ARBA00023015"/>
    </source>
</evidence>
<dbReference type="SUPFAM" id="SSF57716">
    <property type="entry name" value="Glucocorticoid receptor-like (DNA-binding domain)"/>
    <property type="match status" value="2"/>
</dbReference>
<dbReference type="GO" id="GO:0045165">
    <property type="term" value="P:cell fate commitment"/>
    <property type="evidence" value="ECO:0007669"/>
    <property type="project" value="TreeGrafter"/>
</dbReference>
<feature type="compositionally biased region" description="Low complexity" evidence="12">
    <location>
        <begin position="208"/>
        <end position="224"/>
    </location>
</feature>
<reference evidence="15" key="2">
    <citation type="submission" date="2018-11" db="EMBL/GenBank/DDBJ databases">
        <title>Trombidioid mite genomics.</title>
        <authorList>
            <person name="Dong X."/>
        </authorList>
    </citation>
    <scope>NUCLEOTIDE SEQUENCE</scope>
    <source>
        <strain evidence="15">UoL-WK</strain>
    </source>
</reference>
<evidence type="ECO:0000313" key="17">
    <source>
        <dbReference type="EMBL" id="RWS17403.1"/>
    </source>
</evidence>
<evidence type="ECO:0000256" key="4">
    <source>
        <dbReference type="ARBA" id="ARBA00022771"/>
    </source>
</evidence>
<dbReference type="EMBL" id="NCKU01000458">
    <property type="protein sequence ID" value="RWS15433.1"/>
    <property type="molecule type" value="Genomic_DNA"/>
</dbReference>
<dbReference type="PROSITE" id="PS50114">
    <property type="entry name" value="GATA_ZN_FINGER_2"/>
    <property type="match status" value="2"/>
</dbReference>
<comment type="caution">
    <text evidence="15">The sequence shown here is derived from an EMBL/GenBank/DDBJ whole genome shotgun (WGS) entry which is preliminary data.</text>
</comment>
<evidence type="ECO:0000256" key="8">
    <source>
        <dbReference type="ARBA" id="ARBA00023159"/>
    </source>
</evidence>
<feature type="compositionally biased region" description="Low complexity" evidence="12">
    <location>
        <begin position="468"/>
        <end position="481"/>
    </location>
</feature>
<dbReference type="InterPro" id="IPR000679">
    <property type="entry name" value="Znf_GATA"/>
</dbReference>
<feature type="region of interest" description="Disordered" evidence="12">
    <location>
        <begin position="1"/>
        <end position="74"/>
    </location>
</feature>
<name>A0A3S3SHN7_9ACAR</name>
<dbReference type="GO" id="GO:0008270">
    <property type="term" value="F:zinc ion binding"/>
    <property type="evidence" value="ECO:0007669"/>
    <property type="project" value="UniProtKB-KW"/>
</dbReference>